<evidence type="ECO:0000256" key="2">
    <source>
        <dbReference type="ARBA" id="ARBA00022741"/>
    </source>
</evidence>
<dbReference type="EMBL" id="JBHRZO010000053">
    <property type="protein sequence ID" value="MFC3848442.1"/>
    <property type="molecule type" value="Genomic_DNA"/>
</dbReference>
<gene>
    <name evidence="15" type="ORF">ACFOPX_07965</name>
</gene>
<proteinExistence type="inferred from homology"/>
<evidence type="ECO:0000256" key="7">
    <source>
        <dbReference type="ARBA" id="ARBA00023235"/>
    </source>
</evidence>
<feature type="domain" description="UvrD-like helicase ATP-binding" evidence="13">
    <location>
        <begin position="1"/>
        <end position="269"/>
    </location>
</feature>
<keyword evidence="3 12" id="KW-0378">Hydrolase</keyword>
<dbReference type="InterPro" id="IPR000212">
    <property type="entry name" value="DNA_helicase_UvrD/REP"/>
</dbReference>
<dbReference type="SUPFAM" id="SSF52540">
    <property type="entry name" value="P-loop containing nucleoside triphosphate hydrolases"/>
    <property type="match status" value="1"/>
</dbReference>
<dbReference type="GO" id="GO:0016787">
    <property type="term" value="F:hydrolase activity"/>
    <property type="evidence" value="ECO:0007669"/>
    <property type="project" value="UniProtKB-KW"/>
</dbReference>
<evidence type="ECO:0000256" key="3">
    <source>
        <dbReference type="ARBA" id="ARBA00022801"/>
    </source>
</evidence>
<dbReference type="PROSITE" id="PS51217">
    <property type="entry name" value="UVRD_HELICASE_CTER"/>
    <property type="match status" value="1"/>
</dbReference>
<dbReference type="PANTHER" id="PTHR11070">
    <property type="entry name" value="UVRD / RECB / PCRA DNA HELICASE FAMILY MEMBER"/>
    <property type="match status" value="1"/>
</dbReference>
<dbReference type="InterPro" id="IPR014017">
    <property type="entry name" value="DNA_helicase_UvrD-like_C"/>
</dbReference>
<dbReference type="InterPro" id="IPR027417">
    <property type="entry name" value="P-loop_NTPase"/>
</dbReference>
<keyword evidence="4 12" id="KW-0347">Helicase</keyword>
<evidence type="ECO:0000256" key="8">
    <source>
        <dbReference type="ARBA" id="ARBA00034617"/>
    </source>
</evidence>
<dbReference type="EC" id="5.6.2.4" evidence="9"/>
<dbReference type="Gene3D" id="1.10.486.10">
    <property type="entry name" value="PCRA, domain 4"/>
    <property type="match status" value="2"/>
</dbReference>
<evidence type="ECO:0000256" key="10">
    <source>
        <dbReference type="ARBA" id="ARBA00034923"/>
    </source>
</evidence>
<keyword evidence="16" id="KW-1185">Reference proteome</keyword>
<keyword evidence="5 12" id="KW-0067">ATP-binding</keyword>
<reference evidence="16" key="1">
    <citation type="journal article" date="2019" name="Int. J. Syst. Evol. Microbiol.">
        <title>The Global Catalogue of Microorganisms (GCM) 10K type strain sequencing project: providing services to taxonomists for standard genome sequencing and annotation.</title>
        <authorList>
            <consortium name="The Broad Institute Genomics Platform"/>
            <consortium name="The Broad Institute Genome Sequencing Center for Infectious Disease"/>
            <person name="Wu L."/>
            <person name="Ma J."/>
        </authorList>
    </citation>
    <scope>NUCLEOTIDE SEQUENCE [LARGE SCALE GENOMIC DNA]</scope>
    <source>
        <strain evidence="16">CCUG 53816</strain>
    </source>
</reference>
<dbReference type="RefSeq" id="WP_104751798.1">
    <property type="nucleotide sequence ID" value="NZ_FZMF01000007.1"/>
</dbReference>
<comment type="caution">
    <text evidence="15">The sequence shown here is derived from an EMBL/GenBank/DDBJ whole genome shotgun (WGS) entry which is preliminary data.</text>
</comment>
<feature type="binding site" evidence="12">
    <location>
        <begin position="22"/>
        <end position="29"/>
    </location>
    <ligand>
        <name>ATP</name>
        <dbReference type="ChEBI" id="CHEBI:30616"/>
    </ligand>
</feature>
<evidence type="ECO:0000313" key="16">
    <source>
        <dbReference type="Proteomes" id="UP001595783"/>
    </source>
</evidence>
<sequence>MQLNAEQQEAVRAPLGHNLVIASAGTGKTSTIVGRILRLLEQGIHPQEILLLTFTNKASLEMKERLASHTPHAQHIQAGTFHAVAYRHLKELYPHLGLKQPKELCVLLKSVLETCPLSSENNFYGASHLYSLHSLYVNAQSPEDFSTWLCARVPEQENYALAYEQVLEQFSILKQEHHYLDYNDLLLLYRQDIAPNTLFAEVLCDEYQDTNPLQDSILDALKPKSLFCVGDYDQSIYAFNGADISIISNFARKYSHARVFTLKKNYRSSQAILALASRVIAHNPRIYPKNLEVLKTINPSLPTLLEYDELLAQYKGIAHHIARKKGGYEEVAVLFRNNASADGCEASLRQLGIPSRRKGGLSFFESKEVKLVLDVCAFLSHPKDMVASIEILHYAPGVGASLGKEFYHALQILGDGDSLKGLIDPNNQKPFKNLQAGLFDAQFSTENSARFDVPPAFKTHPLLSHPKITPSMARFLGAFFALCTCARALKPSHSIAQIVKSAWWGSILEKLSAERAKNKDGSLDPKRVQDAQHKIKVKIDLLASLAKPYATLKDFMNAMALGSKEASSGEGVHLLSVHASKGLEFEEVYVIDLMEGRFPNTKLAKQSGSLEEERRLFYVATTRAKNHLYLSYAKQDKQRQIDYEPSCFLREAGLIAPKS</sequence>
<evidence type="ECO:0000256" key="11">
    <source>
        <dbReference type="ARBA" id="ARBA00048988"/>
    </source>
</evidence>
<feature type="domain" description="UvrD-like helicase C-terminal" evidence="14">
    <location>
        <begin position="270"/>
        <end position="582"/>
    </location>
</feature>
<evidence type="ECO:0000313" key="15">
    <source>
        <dbReference type="EMBL" id="MFC3848442.1"/>
    </source>
</evidence>
<protein>
    <recommendedName>
        <fullName evidence="9">DNA 3'-5' helicase</fullName>
        <ecNumber evidence="9">5.6.2.4</ecNumber>
    </recommendedName>
    <alternativeName>
        <fullName evidence="10">DNA 3'-5' helicase II</fullName>
    </alternativeName>
</protein>
<comment type="catalytic activity">
    <reaction evidence="8">
        <text>Couples ATP hydrolysis with the unwinding of duplex DNA by translocating in the 3'-5' direction.</text>
        <dbReference type="EC" id="5.6.2.4"/>
    </reaction>
</comment>
<dbReference type="GO" id="GO:0004386">
    <property type="term" value="F:helicase activity"/>
    <property type="evidence" value="ECO:0007669"/>
    <property type="project" value="UniProtKB-KW"/>
</dbReference>
<dbReference type="Proteomes" id="UP001595783">
    <property type="component" value="Unassembled WGS sequence"/>
</dbReference>
<comment type="similarity">
    <text evidence="1">Belongs to the helicase family. UvrD subfamily.</text>
</comment>
<evidence type="ECO:0000256" key="6">
    <source>
        <dbReference type="ARBA" id="ARBA00023125"/>
    </source>
</evidence>
<evidence type="ECO:0000256" key="1">
    <source>
        <dbReference type="ARBA" id="ARBA00009922"/>
    </source>
</evidence>
<evidence type="ECO:0000256" key="12">
    <source>
        <dbReference type="PROSITE-ProRule" id="PRU00560"/>
    </source>
</evidence>
<dbReference type="PROSITE" id="PS51198">
    <property type="entry name" value="UVRD_HELICASE_ATP_BIND"/>
    <property type="match status" value="1"/>
</dbReference>
<evidence type="ECO:0000256" key="5">
    <source>
        <dbReference type="ARBA" id="ARBA00022840"/>
    </source>
</evidence>
<keyword evidence="6" id="KW-0238">DNA-binding</keyword>
<organism evidence="15 16">
    <name type="scientific">Helicobacter baculiformis</name>
    <dbReference type="NCBI Taxonomy" id="427351"/>
    <lineage>
        <taxon>Bacteria</taxon>
        <taxon>Pseudomonadati</taxon>
        <taxon>Campylobacterota</taxon>
        <taxon>Epsilonproteobacteria</taxon>
        <taxon>Campylobacterales</taxon>
        <taxon>Helicobacteraceae</taxon>
        <taxon>Helicobacter</taxon>
    </lineage>
</organism>
<accession>A0ABV7ZIN1</accession>
<comment type="catalytic activity">
    <reaction evidence="11">
        <text>ATP + H2O = ADP + phosphate + H(+)</text>
        <dbReference type="Rhea" id="RHEA:13065"/>
        <dbReference type="ChEBI" id="CHEBI:15377"/>
        <dbReference type="ChEBI" id="CHEBI:15378"/>
        <dbReference type="ChEBI" id="CHEBI:30616"/>
        <dbReference type="ChEBI" id="CHEBI:43474"/>
        <dbReference type="ChEBI" id="CHEBI:456216"/>
        <dbReference type="EC" id="5.6.2.4"/>
    </reaction>
</comment>
<keyword evidence="7" id="KW-0413">Isomerase</keyword>
<keyword evidence="2 12" id="KW-0547">Nucleotide-binding</keyword>
<evidence type="ECO:0000256" key="4">
    <source>
        <dbReference type="ARBA" id="ARBA00022806"/>
    </source>
</evidence>
<evidence type="ECO:0000259" key="13">
    <source>
        <dbReference type="PROSITE" id="PS51198"/>
    </source>
</evidence>
<evidence type="ECO:0000256" key="9">
    <source>
        <dbReference type="ARBA" id="ARBA00034808"/>
    </source>
</evidence>
<dbReference type="InterPro" id="IPR014016">
    <property type="entry name" value="UvrD-like_ATP-bd"/>
</dbReference>
<dbReference type="Pfam" id="PF00580">
    <property type="entry name" value="UvrD-helicase"/>
    <property type="match status" value="1"/>
</dbReference>
<name>A0ABV7ZIN1_9HELI</name>
<dbReference type="Gene3D" id="3.40.50.300">
    <property type="entry name" value="P-loop containing nucleotide triphosphate hydrolases"/>
    <property type="match status" value="3"/>
</dbReference>
<dbReference type="InterPro" id="IPR013986">
    <property type="entry name" value="DExx_box_DNA_helicase_dom_sf"/>
</dbReference>
<evidence type="ECO:0000259" key="14">
    <source>
        <dbReference type="PROSITE" id="PS51217"/>
    </source>
</evidence>
<dbReference type="PANTHER" id="PTHR11070:SF2">
    <property type="entry name" value="ATP-DEPENDENT DNA HELICASE SRS2"/>
    <property type="match status" value="1"/>
</dbReference>
<dbReference type="Pfam" id="PF13361">
    <property type="entry name" value="UvrD_C"/>
    <property type="match status" value="1"/>
</dbReference>
<dbReference type="CDD" id="cd17932">
    <property type="entry name" value="DEXQc_UvrD"/>
    <property type="match status" value="1"/>
</dbReference>
<dbReference type="Gene3D" id="1.10.10.160">
    <property type="match status" value="1"/>
</dbReference>